<evidence type="ECO:0000256" key="1">
    <source>
        <dbReference type="SAM" id="Phobius"/>
    </source>
</evidence>
<keyword evidence="1" id="KW-1133">Transmembrane helix</keyword>
<name>A0A2U1T8L0_9CORY</name>
<protein>
    <submittedName>
        <fullName evidence="2">Uncharacterized protein</fullName>
    </submittedName>
</protein>
<sequence>MLVAIPLAGFSWAYSSLHAGAYYAAQNVNDVPVIATEDHRLTDPDDADTICENLGEMCHGVIYWQFSDVEAEGIEAADPDEAEDYTISASSTQVIDEFVNEPFAPEEDNPFHLDFMRLATAVTEDPPGYPAWALAVVNSSATAPDGYAVISAKEWAAQADEDTQLFYGPHGDGTGSFIPLAAYALLAICLILSVSALGNRTNLLRFFAPLRILGRSEFGIRSAAFWTVFFPFVGGTVSAIIAGFWYTTVAYITTTGSLGTWLPFMPIGLGVLFAFVFIAVSATTFLPEAKAYRPRNDAEASR</sequence>
<keyword evidence="1" id="KW-0812">Transmembrane</keyword>
<reference evidence="3" key="1">
    <citation type="submission" date="2018-04" db="EMBL/GenBank/DDBJ databases">
        <authorList>
            <person name="Liu S."/>
            <person name="Wang Z."/>
            <person name="Li J."/>
        </authorList>
    </citation>
    <scope>NUCLEOTIDE SEQUENCE [LARGE SCALE GENOMIC DNA]</scope>
    <source>
        <strain evidence="3">2189</strain>
    </source>
</reference>
<comment type="caution">
    <text evidence="2">The sequence shown here is derived from an EMBL/GenBank/DDBJ whole genome shotgun (WGS) entry which is preliminary data.</text>
</comment>
<feature type="transmembrane region" description="Helical" evidence="1">
    <location>
        <begin position="266"/>
        <end position="286"/>
    </location>
</feature>
<feature type="transmembrane region" description="Helical" evidence="1">
    <location>
        <begin position="218"/>
        <end position="246"/>
    </location>
</feature>
<keyword evidence="3" id="KW-1185">Reference proteome</keyword>
<organism evidence="2 3">
    <name type="scientific">Corynebacterium yudongzhengii</name>
    <dbReference type="NCBI Taxonomy" id="2080740"/>
    <lineage>
        <taxon>Bacteria</taxon>
        <taxon>Bacillati</taxon>
        <taxon>Actinomycetota</taxon>
        <taxon>Actinomycetes</taxon>
        <taxon>Mycobacteriales</taxon>
        <taxon>Corynebacteriaceae</taxon>
        <taxon>Corynebacterium</taxon>
    </lineage>
</organism>
<gene>
    <name evidence="2" type="ORF">DF222_03035</name>
</gene>
<dbReference type="EMBL" id="QEEZ01000004">
    <property type="protein sequence ID" value="PWC02322.1"/>
    <property type="molecule type" value="Genomic_DNA"/>
</dbReference>
<accession>A0A2U1T8L0</accession>
<feature type="transmembrane region" description="Helical" evidence="1">
    <location>
        <begin position="177"/>
        <end position="197"/>
    </location>
</feature>
<keyword evidence="1" id="KW-0472">Membrane</keyword>
<dbReference type="AlphaFoldDB" id="A0A2U1T8L0"/>
<evidence type="ECO:0000313" key="3">
    <source>
        <dbReference type="Proteomes" id="UP000244989"/>
    </source>
</evidence>
<evidence type="ECO:0000313" key="2">
    <source>
        <dbReference type="EMBL" id="PWC02322.1"/>
    </source>
</evidence>
<proteinExistence type="predicted"/>
<dbReference type="Proteomes" id="UP000244989">
    <property type="component" value="Unassembled WGS sequence"/>
</dbReference>